<keyword evidence="6 7" id="KW-0819">tRNA processing</keyword>
<feature type="compositionally biased region" description="Low complexity" evidence="8">
    <location>
        <begin position="1"/>
        <end position="20"/>
    </location>
</feature>
<reference evidence="9 10" key="1">
    <citation type="submission" date="2016-10" db="EMBL/GenBank/DDBJ databases">
        <authorList>
            <person name="de Groot N.N."/>
        </authorList>
    </citation>
    <scope>NUCLEOTIDE SEQUENCE [LARGE SCALE GENOMIC DNA]</scope>
    <source>
        <strain evidence="9 10">DSM 21800</strain>
    </source>
</reference>
<keyword evidence="4 7" id="KW-0808">Transferase</keyword>
<feature type="binding site" evidence="7">
    <location>
        <begin position="242"/>
        <end position="245"/>
    </location>
    <ligand>
        <name>substrate</name>
    </ligand>
</feature>
<proteinExistence type="inferred from homology"/>
<dbReference type="HAMAP" id="MF_01057">
    <property type="entry name" value="tRNA_methyltr_TrmB"/>
    <property type="match status" value="1"/>
</dbReference>
<dbReference type="EMBL" id="LT629772">
    <property type="protein sequence ID" value="SDT00149.1"/>
    <property type="molecule type" value="Genomic_DNA"/>
</dbReference>
<feature type="region of interest" description="Disordered" evidence="8">
    <location>
        <begin position="1"/>
        <end position="24"/>
    </location>
</feature>
<evidence type="ECO:0000256" key="3">
    <source>
        <dbReference type="ARBA" id="ARBA00022603"/>
    </source>
</evidence>
<dbReference type="Proteomes" id="UP000199103">
    <property type="component" value="Chromosome I"/>
</dbReference>
<organism evidence="9 10">
    <name type="scientific">Microlunatus soli</name>
    <dbReference type="NCBI Taxonomy" id="630515"/>
    <lineage>
        <taxon>Bacteria</taxon>
        <taxon>Bacillati</taxon>
        <taxon>Actinomycetota</taxon>
        <taxon>Actinomycetes</taxon>
        <taxon>Propionibacteriales</taxon>
        <taxon>Propionibacteriaceae</taxon>
        <taxon>Microlunatus</taxon>
    </lineage>
</organism>
<dbReference type="GO" id="GO:0008176">
    <property type="term" value="F:tRNA (guanine(46)-N7)-methyltransferase activity"/>
    <property type="evidence" value="ECO:0007669"/>
    <property type="project" value="UniProtKB-UniRule"/>
</dbReference>
<evidence type="ECO:0000256" key="2">
    <source>
        <dbReference type="ARBA" id="ARBA00003015"/>
    </source>
</evidence>
<feature type="binding site" evidence="7">
    <location>
        <position position="120"/>
    </location>
    <ligand>
        <name>S-adenosyl-L-methionine</name>
        <dbReference type="ChEBI" id="CHEBI:59789"/>
    </ligand>
</feature>
<evidence type="ECO:0000256" key="8">
    <source>
        <dbReference type="SAM" id="MobiDB-lite"/>
    </source>
</evidence>
<evidence type="ECO:0000256" key="1">
    <source>
        <dbReference type="ARBA" id="ARBA00000142"/>
    </source>
</evidence>
<sequence>MTESTPDTDPSPDHTPGPTDRPTALSLVEGRSRRGVVSFVSRSPRLTPQQQKLWDRFAGRWLIEVPRDEAKTSIRPDHGIDLKTEYGRDADLIIEIGPGMGESLAPMAKARPEANVLAFEVYRPAVARILAKLDKQQVGNVRVIQANAVEGLQLLAPEAGVAELWMFFPDPWHKSKHRKRRLLNHDFADLVASRLRPGGVWRLATDWADYAHQMRAVLDDHDAFESLYPGDFAPRWDARPVTKFEQRGIDAGREIFDLAYRRR</sequence>
<comment type="catalytic activity">
    <reaction evidence="1 7">
        <text>guanosine(46) in tRNA + S-adenosyl-L-methionine = N(7)-methylguanosine(46) in tRNA + S-adenosyl-L-homocysteine</text>
        <dbReference type="Rhea" id="RHEA:42708"/>
        <dbReference type="Rhea" id="RHEA-COMP:10188"/>
        <dbReference type="Rhea" id="RHEA-COMP:10189"/>
        <dbReference type="ChEBI" id="CHEBI:57856"/>
        <dbReference type="ChEBI" id="CHEBI:59789"/>
        <dbReference type="ChEBI" id="CHEBI:74269"/>
        <dbReference type="ChEBI" id="CHEBI:74480"/>
        <dbReference type="EC" id="2.1.1.33"/>
    </reaction>
</comment>
<feature type="binding site" evidence="7">
    <location>
        <position position="170"/>
    </location>
    <ligand>
        <name>S-adenosyl-L-methionine</name>
        <dbReference type="ChEBI" id="CHEBI:59789"/>
    </ligand>
</feature>
<dbReference type="PANTHER" id="PTHR23417:SF14">
    <property type="entry name" value="PENTACOTRIPEPTIDE-REPEAT REGION OF PRORP DOMAIN-CONTAINING PROTEIN"/>
    <property type="match status" value="1"/>
</dbReference>
<dbReference type="Gene3D" id="3.40.50.150">
    <property type="entry name" value="Vaccinia Virus protein VP39"/>
    <property type="match status" value="1"/>
</dbReference>
<dbReference type="CDD" id="cd02440">
    <property type="entry name" value="AdoMet_MTases"/>
    <property type="match status" value="1"/>
</dbReference>
<gene>
    <name evidence="7" type="primary">trmB</name>
    <name evidence="9" type="ORF">SAMN04489812_3787</name>
</gene>
<keyword evidence="3 7" id="KW-0489">Methyltransferase</keyword>
<dbReference type="PROSITE" id="PS51625">
    <property type="entry name" value="SAM_MT_TRMB"/>
    <property type="match status" value="1"/>
</dbReference>
<dbReference type="RefSeq" id="WP_231919924.1">
    <property type="nucleotide sequence ID" value="NZ_LT629772.1"/>
</dbReference>
<dbReference type="InterPro" id="IPR029063">
    <property type="entry name" value="SAM-dependent_MTases_sf"/>
</dbReference>
<dbReference type="PANTHER" id="PTHR23417">
    <property type="entry name" value="3-DEOXY-D-MANNO-OCTULOSONIC-ACID TRANSFERASE/TRNA GUANINE-N 7 - -METHYLTRANSFERASE"/>
    <property type="match status" value="1"/>
</dbReference>
<dbReference type="SUPFAM" id="SSF53335">
    <property type="entry name" value="S-adenosyl-L-methionine-dependent methyltransferases"/>
    <property type="match status" value="1"/>
</dbReference>
<comment type="similarity">
    <text evidence="7">Belongs to the class I-like SAM-binding methyltransferase superfamily. TrmB family.</text>
</comment>
<feature type="binding site" evidence="7">
    <location>
        <position position="95"/>
    </location>
    <ligand>
        <name>S-adenosyl-L-methionine</name>
        <dbReference type="ChEBI" id="CHEBI:59789"/>
    </ligand>
</feature>
<evidence type="ECO:0000256" key="7">
    <source>
        <dbReference type="HAMAP-Rule" id="MF_01057"/>
    </source>
</evidence>
<evidence type="ECO:0000313" key="9">
    <source>
        <dbReference type="EMBL" id="SDT00149.1"/>
    </source>
</evidence>
<dbReference type="InterPro" id="IPR003358">
    <property type="entry name" value="tRNA_(Gua-N-7)_MeTrfase_Trmb"/>
</dbReference>
<feature type="binding site" evidence="7">
    <location>
        <position position="174"/>
    </location>
    <ligand>
        <name>substrate</name>
    </ligand>
</feature>
<dbReference type="EC" id="2.1.1.33" evidence="7"/>
<name>A0A1H1WVE8_9ACTN</name>
<protein>
    <recommendedName>
        <fullName evidence="7">tRNA (guanine-N(7)-)-methyltransferase</fullName>
        <ecNumber evidence="7">2.1.1.33</ecNumber>
    </recommendedName>
    <alternativeName>
        <fullName evidence="7">tRNA (guanine(46)-N(7))-methyltransferase</fullName>
    </alternativeName>
    <alternativeName>
        <fullName evidence="7">tRNA(m7G46)-methyltransferase</fullName>
    </alternativeName>
</protein>
<dbReference type="InterPro" id="IPR055361">
    <property type="entry name" value="tRNA_methyltr_TrmB_bact"/>
</dbReference>
<evidence type="ECO:0000313" key="10">
    <source>
        <dbReference type="Proteomes" id="UP000199103"/>
    </source>
</evidence>
<dbReference type="NCBIfam" id="TIGR00091">
    <property type="entry name" value="tRNA (guanosine(46)-N7)-methyltransferase TrmB"/>
    <property type="match status" value="1"/>
</dbReference>
<dbReference type="GO" id="GO:0043527">
    <property type="term" value="C:tRNA methyltransferase complex"/>
    <property type="evidence" value="ECO:0007669"/>
    <property type="project" value="TreeGrafter"/>
</dbReference>
<accession>A0A1H1WVE8</accession>
<evidence type="ECO:0000256" key="6">
    <source>
        <dbReference type="ARBA" id="ARBA00022694"/>
    </source>
</evidence>
<keyword evidence="5 7" id="KW-0949">S-adenosyl-L-methionine</keyword>
<evidence type="ECO:0000256" key="5">
    <source>
        <dbReference type="ARBA" id="ARBA00022691"/>
    </source>
</evidence>
<comment type="pathway">
    <text evidence="7">tRNA modification; N(7)-methylguanine-tRNA biosynthesis.</text>
</comment>
<dbReference type="UniPathway" id="UPA00989"/>
<keyword evidence="10" id="KW-1185">Reference proteome</keyword>
<comment type="function">
    <text evidence="2 7">Catalyzes the formation of N(7)-methylguanine at position 46 (m7G46) in tRNA.</text>
</comment>
<feature type="binding site" evidence="7">
    <location>
        <position position="147"/>
    </location>
    <ligand>
        <name>S-adenosyl-L-methionine</name>
        <dbReference type="ChEBI" id="CHEBI:59789"/>
    </ligand>
</feature>
<evidence type="ECO:0000256" key="4">
    <source>
        <dbReference type="ARBA" id="ARBA00022679"/>
    </source>
</evidence>
<feature type="binding site" evidence="7">
    <location>
        <position position="206"/>
    </location>
    <ligand>
        <name>substrate</name>
    </ligand>
</feature>
<dbReference type="AlphaFoldDB" id="A0A1H1WVE8"/>
<dbReference type="STRING" id="630515.SAMN04489812_3787"/>
<dbReference type="Pfam" id="PF02390">
    <property type="entry name" value="Methyltransf_4"/>
    <property type="match status" value="1"/>
</dbReference>
<comment type="caution">
    <text evidence="7">Lacks conserved residue(s) required for the propagation of feature annotation.</text>
</comment>